<protein>
    <recommendedName>
        <fullName evidence="4">DUF3504 domain-containing protein</fullName>
    </recommendedName>
</protein>
<dbReference type="AlphaFoldDB" id="A0A6J8DI60"/>
<dbReference type="PANTHER" id="PTHR46963">
    <property type="entry name" value="SIMILAR TO RIKEN CDNA E130308A19"/>
    <property type="match status" value="1"/>
</dbReference>
<name>A0A6J8DI60_MYTCO</name>
<evidence type="ECO:0000256" key="1">
    <source>
        <dbReference type="SAM" id="MobiDB-lite"/>
    </source>
</evidence>
<keyword evidence="3" id="KW-1185">Reference proteome</keyword>
<evidence type="ECO:0000313" key="2">
    <source>
        <dbReference type="EMBL" id="CAC5407715.1"/>
    </source>
</evidence>
<reference evidence="2 3" key="1">
    <citation type="submission" date="2020-06" db="EMBL/GenBank/DDBJ databases">
        <authorList>
            <person name="Li R."/>
            <person name="Bekaert M."/>
        </authorList>
    </citation>
    <scope>NUCLEOTIDE SEQUENCE [LARGE SCALE GENOMIC DNA]</scope>
    <source>
        <strain evidence="3">wild</strain>
    </source>
</reference>
<dbReference type="PANTHER" id="PTHR46963:SF2">
    <property type="match status" value="1"/>
</dbReference>
<dbReference type="Proteomes" id="UP000507470">
    <property type="component" value="Unassembled WGS sequence"/>
</dbReference>
<feature type="region of interest" description="Disordered" evidence="1">
    <location>
        <begin position="60"/>
        <end position="79"/>
    </location>
</feature>
<organism evidence="2 3">
    <name type="scientific">Mytilus coruscus</name>
    <name type="common">Sea mussel</name>
    <dbReference type="NCBI Taxonomy" id="42192"/>
    <lineage>
        <taxon>Eukaryota</taxon>
        <taxon>Metazoa</taxon>
        <taxon>Spiralia</taxon>
        <taxon>Lophotrochozoa</taxon>
        <taxon>Mollusca</taxon>
        <taxon>Bivalvia</taxon>
        <taxon>Autobranchia</taxon>
        <taxon>Pteriomorphia</taxon>
        <taxon>Mytilida</taxon>
        <taxon>Mytiloidea</taxon>
        <taxon>Mytilidae</taxon>
        <taxon>Mytilinae</taxon>
        <taxon>Mytilus</taxon>
    </lineage>
</organism>
<evidence type="ECO:0000313" key="3">
    <source>
        <dbReference type="Proteomes" id="UP000507470"/>
    </source>
</evidence>
<proteinExistence type="predicted"/>
<dbReference type="OrthoDB" id="10002548at2759"/>
<accession>A0A6J8DI60</accession>
<dbReference type="EMBL" id="CACVKT020007423">
    <property type="protein sequence ID" value="CAC5407715.1"/>
    <property type="molecule type" value="Genomic_DNA"/>
</dbReference>
<dbReference type="InterPro" id="IPR042838">
    <property type="entry name" value="KIAA1958"/>
</dbReference>
<evidence type="ECO:0008006" key="4">
    <source>
        <dbReference type="Google" id="ProtNLM"/>
    </source>
</evidence>
<gene>
    <name evidence="2" type="ORF">MCOR_41164</name>
</gene>
<sequence length="362" mass="40580">MIEDDAIVEDYFHYDDLSNIAAEYIRRNLADVNGDGNLVLEDVDPANFDFPNKILHDIENTQNDEDDKSDKENSSSSKRFCSVTDENIDSFLPSSVNKYTNIKTKKRRDPVEIPALDSLLSRFFLGVLKKNGEDYEPDSLSSMYNSLDRHLKDSKSSIRIKKDSEFNHTRQVLEAKLKAFKSLGKGSKPNRAKPLTTQEIQILREKGVIGTQNPDALPNAVFLNNATYLGLRGRQDHINMTWGDVELKATSDGKEYLEFNGGWKGIGTVTHYSVPSIEQQQQAHTISKVIMPYSDLQTTSDSEELCELSNSNILVHNNLNANVSDTNNQTANKHDNPMSMFSGATITGSGFNINIYSGEIKK</sequence>